<keyword evidence="2" id="KW-0812">Transmembrane</keyword>
<dbReference type="AlphaFoldDB" id="A0A7M2Z2D1"/>
<evidence type="ECO:0000313" key="4">
    <source>
        <dbReference type="Proteomes" id="UP000254134"/>
    </source>
</evidence>
<keyword evidence="2" id="KW-0472">Membrane</keyword>
<dbReference type="InterPro" id="IPR007407">
    <property type="entry name" value="DUF459"/>
</dbReference>
<name>A0A7M2Z2D1_9ACTN</name>
<proteinExistence type="predicted"/>
<keyword evidence="4" id="KW-1185">Reference proteome</keyword>
<evidence type="ECO:0000256" key="2">
    <source>
        <dbReference type="SAM" id="Phobius"/>
    </source>
</evidence>
<feature type="transmembrane region" description="Helical" evidence="2">
    <location>
        <begin position="21"/>
        <end position="44"/>
    </location>
</feature>
<dbReference type="Proteomes" id="UP000254134">
    <property type="component" value="Unassembled WGS sequence"/>
</dbReference>
<gene>
    <name evidence="3" type="ORF">Gocc_0322</name>
</gene>
<dbReference type="RefSeq" id="WP_114794781.1">
    <property type="nucleotide sequence ID" value="NZ_QQZY01000001.1"/>
</dbReference>
<dbReference type="SUPFAM" id="SSF52266">
    <property type="entry name" value="SGNH hydrolase"/>
    <property type="match status" value="1"/>
</dbReference>
<dbReference type="EMBL" id="QQZY01000001">
    <property type="protein sequence ID" value="RDI75903.1"/>
    <property type="molecule type" value="Genomic_DNA"/>
</dbReference>
<dbReference type="Pfam" id="PF04311">
    <property type="entry name" value="DUF459"/>
    <property type="match status" value="1"/>
</dbReference>
<keyword evidence="2" id="KW-1133">Transmembrane helix</keyword>
<evidence type="ECO:0000313" key="3">
    <source>
        <dbReference type="EMBL" id="RDI75903.1"/>
    </source>
</evidence>
<comment type="caution">
    <text evidence="3">The sequence shown here is derived from an EMBL/GenBank/DDBJ whole genome shotgun (WGS) entry which is preliminary data.</text>
</comment>
<reference evidence="3 4" key="1">
    <citation type="submission" date="2018-07" db="EMBL/GenBank/DDBJ databases">
        <title>High-quality-draft genome sequence of Gaiella occulta.</title>
        <authorList>
            <person name="Severino R."/>
            <person name="Froufe H.J.C."/>
            <person name="Rainey F.A."/>
            <person name="Barroso C."/>
            <person name="Albuquerque L."/>
            <person name="Lobo-Da-Cunha A."/>
            <person name="Da Costa M.S."/>
            <person name="Egas C."/>
        </authorList>
    </citation>
    <scope>NUCLEOTIDE SEQUENCE [LARGE SCALE GENOMIC DNA]</scope>
    <source>
        <strain evidence="3 4">F2-233</strain>
    </source>
</reference>
<reference evidence="4" key="2">
    <citation type="journal article" date="2019" name="MicrobiologyOpen">
        <title>High-quality draft genome sequence of Gaiella occulta isolated from a 150 meter deep mineral water borehole and comparison with the genome sequences of other deep-branching lineages of the phylum Actinobacteria.</title>
        <authorList>
            <person name="Severino R."/>
            <person name="Froufe H.J.C."/>
            <person name="Barroso C."/>
            <person name="Albuquerque L."/>
            <person name="Lobo-da-Cunha A."/>
            <person name="da Costa M.S."/>
            <person name="Egas C."/>
        </authorList>
    </citation>
    <scope>NUCLEOTIDE SEQUENCE [LARGE SCALE GENOMIC DNA]</scope>
    <source>
        <strain evidence="4">F2-233</strain>
    </source>
</reference>
<organism evidence="3 4">
    <name type="scientific">Gaiella occulta</name>
    <dbReference type="NCBI Taxonomy" id="1002870"/>
    <lineage>
        <taxon>Bacteria</taxon>
        <taxon>Bacillati</taxon>
        <taxon>Actinomycetota</taxon>
        <taxon>Thermoleophilia</taxon>
        <taxon>Gaiellales</taxon>
        <taxon>Gaiellaceae</taxon>
        <taxon>Gaiella</taxon>
    </lineage>
</organism>
<feature type="region of interest" description="Disordered" evidence="1">
    <location>
        <begin position="1"/>
        <end position="21"/>
    </location>
</feature>
<dbReference type="GO" id="GO:0016787">
    <property type="term" value="F:hydrolase activity"/>
    <property type="evidence" value="ECO:0007669"/>
    <property type="project" value="UniProtKB-KW"/>
</dbReference>
<keyword evidence="3" id="KW-0378">Hydrolase</keyword>
<sequence>MAARTHPRTQTPPRARRGEDGRLLSSAGRGIAVAVLALAAGALLTAPGMHKSAFNQQPGLRRDVALAITGPLARVSHALLLDRPRQLVRDAIGRGDGDRIDTEIALPPAAPATSGPAPAPPALPVFTPKRKLRLWVAGDSLVITPGYSLVRAAGASPVIRSLGVDGRVGTGLERPDVFNWFTEIRAQVKRLRADVVVLGFGGNDDHGYMTGLPDGVSVDGFGTPSWRREYARRVGGLFDTIARAGAVAVWIGLPITRSRKQTQRFDVINSVVAREARKRRGRAIYVDTYAMFAGADGGYAEYLQGANGTSIKVRAGDGVHLDSAGGDMVAREVLKRLNETFDLTSWRRKR</sequence>
<evidence type="ECO:0000256" key="1">
    <source>
        <dbReference type="SAM" id="MobiDB-lite"/>
    </source>
</evidence>
<accession>A0A7M2Z2D1</accession>
<dbReference type="Gene3D" id="3.40.50.1110">
    <property type="entry name" value="SGNH hydrolase"/>
    <property type="match status" value="1"/>
</dbReference>
<dbReference type="InterPro" id="IPR036514">
    <property type="entry name" value="SGNH_hydro_sf"/>
</dbReference>
<protein>
    <submittedName>
        <fullName evidence="3">GDSL-like Lipase/Acylhydrolase family</fullName>
    </submittedName>
</protein>
<dbReference type="OrthoDB" id="445620at2"/>